<evidence type="ECO:0000313" key="1">
    <source>
        <dbReference type="EMBL" id="MEQ3362493.1"/>
    </source>
</evidence>
<organism evidence="1 2">
    <name type="scientific">Raoultibacter massiliensis</name>
    <dbReference type="NCBI Taxonomy" id="1852371"/>
    <lineage>
        <taxon>Bacteria</taxon>
        <taxon>Bacillati</taxon>
        <taxon>Actinomycetota</taxon>
        <taxon>Coriobacteriia</taxon>
        <taxon>Eggerthellales</taxon>
        <taxon>Eggerthellaceae</taxon>
        <taxon>Raoultibacter</taxon>
    </lineage>
</organism>
<name>A0ABV1JCK3_9ACTN</name>
<keyword evidence="2" id="KW-1185">Reference proteome</keyword>
<proteinExistence type="predicted"/>
<dbReference type="Proteomes" id="UP001487305">
    <property type="component" value="Unassembled WGS sequence"/>
</dbReference>
<comment type="caution">
    <text evidence="1">The sequence shown here is derived from an EMBL/GenBank/DDBJ whole genome shotgun (WGS) entry which is preliminary data.</text>
</comment>
<dbReference type="EMBL" id="JBBNOP010000004">
    <property type="protein sequence ID" value="MEQ3362493.1"/>
    <property type="molecule type" value="Genomic_DNA"/>
</dbReference>
<reference evidence="1 2" key="1">
    <citation type="submission" date="2024-04" db="EMBL/GenBank/DDBJ databases">
        <title>Human intestinal bacterial collection.</title>
        <authorList>
            <person name="Pauvert C."/>
            <person name="Hitch T.C.A."/>
            <person name="Clavel T."/>
        </authorList>
    </citation>
    <scope>NUCLEOTIDE SEQUENCE [LARGE SCALE GENOMIC DNA]</scope>
    <source>
        <strain evidence="1 2">CLA-KB-H42</strain>
    </source>
</reference>
<accession>A0ABV1JCK3</accession>
<gene>
    <name evidence="1" type="ORF">AAA083_05850</name>
</gene>
<dbReference type="Pfam" id="PF19620">
    <property type="entry name" value="DUF6125"/>
    <property type="match status" value="1"/>
</dbReference>
<protein>
    <submittedName>
        <fullName evidence="1">DUF6125 family protein</fullName>
    </submittedName>
</protein>
<sequence length="181" mass="20220">MSAREALESLTKDQLIELVEAYSKNLIALDGTWFQSIEGELGMDAAMHHDVAAWSRFTASEARRLKRFLGLAERPGLDGLEAALAFKLNTLSSRAETKWEDGALVYRVVECRVQVARARKGMDFHPCKSVGIVEYGGFARAIDDRIRCECLSCFPEISDRTCSCAWRFFLVDSGPFATIES</sequence>
<evidence type="ECO:0000313" key="2">
    <source>
        <dbReference type="Proteomes" id="UP001487305"/>
    </source>
</evidence>
<dbReference type="RefSeq" id="WP_102375974.1">
    <property type="nucleotide sequence ID" value="NZ_JBBNOP010000004.1"/>
</dbReference>